<dbReference type="GO" id="GO:0016301">
    <property type="term" value="F:kinase activity"/>
    <property type="evidence" value="ECO:0007669"/>
    <property type="project" value="UniProtKB-KW"/>
</dbReference>
<feature type="domain" description="Carbohydrate kinase PfkB" evidence="6">
    <location>
        <begin position="3"/>
        <end position="306"/>
    </location>
</feature>
<evidence type="ECO:0000256" key="3">
    <source>
        <dbReference type="ARBA" id="ARBA00022741"/>
    </source>
</evidence>
<dbReference type="SUPFAM" id="SSF53613">
    <property type="entry name" value="Ribokinase-like"/>
    <property type="match status" value="1"/>
</dbReference>
<reference evidence="7 8" key="1">
    <citation type="submission" date="2020-03" db="EMBL/GenBank/DDBJ databases">
        <title>Complete genome sequence of Orbus sp. IPMB12 (BCRC 80908).</title>
        <authorList>
            <person name="Lo W.-S."/>
            <person name="Chang T.-H."/>
            <person name="Kuo C.-H."/>
        </authorList>
    </citation>
    <scope>NUCLEOTIDE SEQUENCE [LARGE SCALE GENOMIC DNA]</scope>
    <source>
        <strain evidence="7 8">IPMB12</strain>
    </source>
</reference>
<dbReference type="EMBL" id="CP050253">
    <property type="protein sequence ID" value="QIQ21846.1"/>
    <property type="molecule type" value="Genomic_DNA"/>
</dbReference>
<keyword evidence="8" id="KW-1185">Reference proteome</keyword>
<evidence type="ECO:0000256" key="2">
    <source>
        <dbReference type="ARBA" id="ARBA00022679"/>
    </source>
</evidence>
<dbReference type="Proteomes" id="UP000501168">
    <property type="component" value="Chromosome"/>
</dbReference>
<dbReference type="Pfam" id="PF00294">
    <property type="entry name" value="PfkB"/>
    <property type="match status" value="1"/>
</dbReference>
<dbReference type="CDD" id="cd01166">
    <property type="entry name" value="KdgK"/>
    <property type="match status" value="1"/>
</dbReference>
<dbReference type="InterPro" id="IPR011611">
    <property type="entry name" value="PfkB_dom"/>
</dbReference>
<keyword evidence="2" id="KW-0808">Transferase</keyword>
<name>A0A6G9IC86_9GAMM</name>
<dbReference type="InParanoid" id="A0A6G9IC86"/>
<dbReference type="PANTHER" id="PTHR43085:SF1">
    <property type="entry name" value="PSEUDOURIDINE KINASE-RELATED"/>
    <property type="match status" value="1"/>
</dbReference>
<evidence type="ECO:0000259" key="6">
    <source>
        <dbReference type="Pfam" id="PF00294"/>
    </source>
</evidence>
<dbReference type="RefSeq" id="WP_166917056.1">
    <property type="nucleotide sequence ID" value="NZ_CP050253.1"/>
</dbReference>
<dbReference type="InterPro" id="IPR029056">
    <property type="entry name" value="Ribokinase-like"/>
</dbReference>
<dbReference type="PANTHER" id="PTHR43085">
    <property type="entry name" value="HEXOKINASE FAMILY MEMBER"/>
    <property type="match status" value="1"/>
</dbReference>
<dbReference type="GO" id="GO:0005524">
    <property type="term" value="F:ATP binding"/>
    <property type="evidence" value="ECO:0007669"/>
    <property type="project" value="UniProtKB-KW"/>
</dbReference>
<dbReference type="InterPro" id="IPR050306">
    <property type="entry name" value="PfkB_Carbo_kinase"/>
</dbReference>
<gene>
    <name evidence="7" type="ORF">IPMB12_09230</name>
</gene>
<evidence type="ECO:0000256" key="5">
    <source>
        <dbReference type="ARBA" id="ARBA00022840"/>
    </source>
</evidence>
<dbReference type="AlphaFoldDB" id="A0A6G9IC86"/>
<sequence length="320" mass="34937">MATKICTIGELLVEFLAKNSNQRFDETGEFLGPFPSGAPAIFADQVAKLGFPIVIFSCVGKDAFGKMCISRLKQDGVIIDGISSHNKANTGSAFVTYRGQNDRDFIFNIPNSACGLLSFENIDAKLLEDCTHLHVMGSSLYSFRVIDAMRKAIDIIKKNGGTVSFDPNIRKEMLDIPEMEQSFDYIMEYTDIFLPSEGEVSYFANNPKDSESDVAKALLKKGIKHIVVKCGSKGANYYGLDEQGNLKTSHVDSYPTEAIDPTGAGDCFGATFVSLMLAGYSVEQALQYANASGAFAISKRGPMEGTSTMAELERIIQRKK</sequence>
<keyword evidence="4 7" id="KW-0418">Kinase</keyword>
<protein>
    <submittedName>
        <fullName evidence="7">Sugar kinase</fullName>
    </submittedName>
</protein>
<comment type="similarity">
    <text evidence="1">Belongs to the carbohydrate kinase PfkB family.</text>
</comment>
<evidence type="ECO:0000313" key="7">
    <source>
        <dbReference type="EMBL" id="QIQ21846.1"/>
    </source>
</evidence>
<evidence type="ECO:0000313" key="8">
    <source>
        <dbReference type="Proteomes" id="UP000501168"/>
    </source>
</evidence>
<proteinExistence type="inferred from homology"/>
<accession>A0A6G9IC86</accession>
<keyword evidence="5" id="KW-0067">ATP-binding</keyword>
<evidence type="ECO:0000256" key="1">
    <source>
        <dbReference type="ARBA" id="ARBA00010688"/>
    </source>
</evidence>
<keyword evidence="3" id="KW-0547">Nucleotide-binding</keyword>
<evidence type="ECO:0000256" key="4">
    <source>
        <dbReference type="ARBA" id="ARBA00022777"/>
    </source>
</evidence>
<dbReference type="KEGG" id="orb:IPMB12_09230"/>
<organism evidence="7 8">
    <name type="scientific">Zophobihabitans entericus</name>
    <dbReference type="NCBI Taxonomy" id="1635327"/>
    <lineage>
        <taxon>Bacteria</taxon>
        <taxon>Pseudomonadati</taxon>
        <taxon>Pseudomonadota</taxon>
        <taxon>Gammaproteobacteria</taxon>
        <taxon>Orbales</taxon>
        <taxon>Orbaceae</taxon>
        <taxon>Zophobihabitans</taxon>
    </lineage>
</organism>
<dbReference type="Gene3D" id="3.40.1190.20">
    <property type="match status" value="1"/>
</dbReference>